<dbReference type="AlphaFoldDB" id="A0A0P9CYX4"/>
<dbReference type="Proteomes" id="UP000050509">
    <property type="component" value="Unassembled WGS sequence"/>
</dbReference>
<evidence type="ECO:0000313" key="2">
    <source>
        <dbReference type="Proteomes" id="UP000050509"/>
    </source>
</evidence>
<keyword evidence="2" id="KW-1185">Reference proteome</keyword>
<comment type="caution">
    <text evidence="1">The sequence shown here is derived from an EMBL/GenBank/DDBJ whole genome shotgun (WGS) entry which is preliminary data.</text>
</comment>
<organism evidence="1 2">
    <name type="scientific">Kouleothrix aurantiaca</name>
    <dbReference type="NCBI Taxonomy" id="186479"/>
    <lineage>
        <taxon>Bacteria</taxon>
        <taxon>Bacillati</taxon>
        <taxon>Chloroflexota</taxon>
        <taxon>Chloroflexia</taxon>
        <taxon>Chloroflexales</taxon>
        <taxon>Roseiflexineae</taxon>
        <taxon>Roseiflexaceae</taxon>
        <taxon>Kouleothrix</taxon>
    </lineage>
</organism>
<proteinExistence type="predicted"/>
<sequence length="104" mass="11553">MSMAEMAQGRAAAPWFARWAQAARARFARPATQTGRATLSPLAATQRFEHALAADSNIAADWLACAELMTGVVERRYCLHRALVIDPDSEWATRQLNALNARRR</sequence>
<evidence type="ECO:0000313" key="1">
    <source>
        <dbReference type="EMBL" id="KPV48292.1"/>
    </source>
</evidence>
<dbReference type="EMBL" id="LJCR01002772">
    <property type="protein sequence ID" value="KPV48292.1"/>
    <property type="molecule type" value="Genomic_DNA"/>
</dbReference>
<accession>A0A0P9CYX4</accession>
<reference evidence="1 2" key="1">
    <citation type="submission" date="2015-09" db="EMBL/GenBank/DDBJ databases">
        <title>Draft genome sequence of Kouleothrix aurantiaca JCM 19913.</title>
        <authorList>
            <person name="Hemp J."/>
        </authorList>
    </citation>
    <scope>NUCLEOTIDE SEQUENCE [LARGE SCALE GENOMIC DNA]</scope>
    <source>
        <strain evidence="1 2">COM-B</strain>
    </source>
</reference>
<gene>
    <name evidence="1" type="ORF">SE17_38855</name>
</gene>
<protein>
    <submittedName>
        <fullName evidence="1">Uncharacterized protein</fullName>
    </submittedName>
</protein>
<name>A0A0P9CYX4_9CHLR</name>